<dbReference type="GO" id="GO:0055085">
    <property type="term" value="P:transmembrane transport"/>
    <property type="evidence" value="ECO:0007669"/>
    <property type="project" value="InterPro"/>
</dbReference>
<keyword evidence="6" id="KW-0812">Transmembrane</keyword>
<dbReference type="Gene3D" id="3.30.1150.10">
    <property type="match status" value="1"/>
</dbReference>
<gene>
    <name evidence="11" type="ORF">HH214_10595</name>
</gene>
<sequence length="212" mass="23099">MKTLTLKPVATFSYRRILGVITLILLPLLSHAQSGNNDKIYIAVQQSPVFPGGMDKFYTYLAQTIHYPAADRNKNIQGRVIATFVVEKDGSLSNIKALKGPSASLNTEATRALASSPHWIPGMQNHKKVRVQYTVPIMFTLDGNKPAYGQAQQPTVTKSLYLVNGVKTSVNDFNKIPTSRMASMKVLSGKEAAAKYGESGKNGVVEVTTKGR</sequence>
<dbReference type="EMBL" id="CP051682">
    <property type="protein sequence ID" value="QJD96278.1"/>
    <property type="molecule type" value="Genomic_DNA"/>
</dbReference>
<keyword evidence="7" id="KW-0653">Protein transport</keyword>
<dbReference type="InterPro" id="IPR051045">
    <property type="entry name" value="TonB-dependent_transducer"/>
</dbReference>
<dbReference type="AlphaFoldDB" id="A0A7L5E199"/>
<organism evidence="11 12">
    <name type="scientific">Mucilaginibacter robiniae</name>
    <dbReference type="NCBI Taxonomy" id="2728022"/>
    <lineage>
        <taxon>Bacteria</taxon>
        <taxon>Pseudomonadati</taxon>
        <taxon>Bacteroidota</taxon>
        <taxon>Sphingobacteriia</taxon>
        <taxon>Sphingobacteriales</taxon>
        <taxon>Sphingobacteriaceae</taxon>
        <taxon>Mucilaginibacter</taxon>
    </lineage>
</organism>
<evidence type="ECO:0000313" key="11">
    <source>
        <dbReference type="EMBL" id="QJD96278.1"/>
    </source>
</evidence>
<dbReference type="InterPro" id="IPR006260">
    <property type="entry name" value="TonB/TolA_C"/>
</dbReference>
<accession>A0A7L5E199</accession>
<dbReference type="Pfam" id="PF03544">
    <property type="entry name" value="TonB_C"/>
    <property type="match status" value="1"/>
</dbReference>
<dbReference type="PANTHER" id="PTHR33446:SF2">
    <property type="entry name" value="PROTEIN TONB"/>
    <property type="match status" value="1"/>
</dbReference>
<dbReference type="PANTHER" id="PTHR33446">
    <property type="entry name" value="PROTEIN TONB-RELATED"/>
    <property type="match status" value="1"/>
</dbReference>
<dbReference type="PROSITE" id="PS52015">
    <property type="entry name" value="TONB_CTD"/>
    <property type="match status" value="1"/>
</dbReference>
<evidence type="ECO:0000256" key="9">
    <source>
        <dbReference type="ARBA" id="ARBA00023136"/>
    </source>
</evidence>
<dbReference type="NCBIfam" id="TIGR01352">
    <property type="entry name" value="tonB_Cterm"/>
    <property type="match status" value="1"/>
</dbReference>
<comment type="subcellular location">
    <subcellularLocation>
        <location evidence="1">Cell inner membrane</location>
        <topology evidence="1">Single-pass membrane protein</topology>
        <orientation evidence="1">Periplasmic side</orientation>
    </subcellularLocation>
</comment>
<evidence type="ECO:0000256" key="4">
    <source>
        <dbReference type="ARBA" id="ARBA00022475"/>
    </source>
</evidence>
<evidence type="ECO:0000256" key="3">
    <source>
        <dbReference type="ARBA" id="ARBA00022448"/>
    </source>
</evidence>
<dbReference type="InterPro" id="IPR037682">
    <property type="entry name" value="TonB_C"/>
</dbReference>
<protein>
    <submittedName>
        <fullName evidence="11">TonB family protein</fullName>
    </submittedName>
</protein>
<dbReference type="SUPFAM" id="SSF74653">
    <property type="entry name" value="TolA/TonB C-terminal domain"/>
    <property type="match status" value="1"/>
</dbReference>
<evidence type="ECO:0000256" key="5">
    <source>
        <dbReference type="ARBA" id="ARBA00022519"/>
    </source>
</evidence>
<keyword evidence="4" id="KW-1003">Cell membrane</keyword>
<keyword evidence="3" id="KW-0813">Transport</keyword>
<dbReference type="RefSeq" id="WP_169607503.1">
    <property type="nucleotide sequence ID" value="NZ_CP051682.1"/>
</dbReference>
<name>A0A7L5E199_9SPHI</name>
<evidence type="ECO:0000313" key="12">
    <source>
        <dbReference type="Proteomes" id="UP000503278"/>
    </source>
</evidence>
<evidence type="ECO:0000256" key="2">
    <source>
        <dbReference type="ARBA" id="ARBA00006555"/>
    </source>
</evidence>
<keyword evidence="9" id="KW-0472">Membrane</keyword>
<evidence type="ECO:0000259" key="10">
    <source>
        <dbReference type="PROSITE" id="PS52015"/>
    </source>
</evidence>
<proteinExistence type="inferred from homology"/>
<evidence type="ECO:0000256" key="1">
    <source>
        <dbReference type="ARBA" id="ARBA00004383"/>
    </source>
</evidence>
<dbReference type="GO" id="GO:0031992">
    <property type="term" value="F:energy transducer activity"/>
    <property type="evidence" value="ECO:0007669"/>
    <property type="project" value="TreeGrafter"/>
</dbReference>
<dbReference type="Proteomes" id="UP000503278">
    <property type="component" value="Chromosome"/>
</dbReference>
<feature type="domain" description="TonB C-terminal" evidence="10">
    <location>
        <begin position="52"/>
        <end position="148"/>
    </location>
</feature>
<keyword evidence="5" id="KW-0997">Cell inner membrane</keyword>
<dbReference type="GO" id="GO:0015031">
    <property type="term" value="P:protein transport"/>
    <property type="evidence" value="ECO:0007669"/>
    <property type="project" value="UniProtKB-KW"/>
</dbReference>
<evidence type="ECO:0000256" key="8">
    <source>
        <dbReference type="ARBA" id="ARBA00022989"/>
    </source>
</evidence>
<keyword evidence="8" id="KW-1133">Transmembrane helix</keyword>
<comment type="similarity">
    <text evidence="2">Belongs to the TonB family.</text>
</comment>
<dbReference type="SUPFAM" id="SSF56935">
    <property type="entry name" value="Porins"/>
    <property type="match status" value="1"/>
</dbReference>
<dbReference type="KEGG" id="mrob:HH214_10595"/>
<keyword evidence="12" id="KW-1185">Reference proteome</keyword>
<dbReference type="GO" id="GO:0098797">
    <property type="term" value="C:plasma membrane protein complex"/>
    <property type="evidence" value="ECO:0007669"/>
    <property type="project" value="TreeGrafter"/>
</dbReference>
<evidence type="ECO:0000256" key="7">
    <source>
        <dbReference type="ARBA" id="ARBA00022927"/>
    </source>
</evidence>
<evidence type="ECO:0000256" key="6">
    <source>
        <dbReference type="ARBA" id="ARBA00022692"/>
    </source>
</evidence>
<reference evidence="11 12" key="1">
    <citation type="submission" date="2020-04" db="EMBL/GenBank/DDBJ databases">
        <title>Genome sequencing of novel species.</title>
        <authorList>
            <person name="Heo J."/>
            <person name="Kim S.-J."/>
            <person name="Kim J.-S."/>
            <person name="Hong S.-B."/>
            <person name="Kwon S.-W."/>
        </authorList>
    </citation>
    <scope>NUCLEOTIDE SEQUENCE [LARGE SCALE GENOMIC DNA]</scope>
    <source>
        <strain evidence="11 12">F39-2</strain>
    </source>
</reference>